<gene>
    <name evidence="1" type="ORF">U0070_014326</name>
</gene>
<accession>A0AAW0IR76</accession>
<dbReference type="Proteomes" id="UP001488838">
    <property type="component" value="Unassembled WGS sequence"/>
</dbReference>
<dbReference type="EMBL" id="JBBHLL010000098">
    <property type="protein sequence ID" value="KAK7816983.1"/>
    <property type="molecule type" value="Genomic_DNA"/>
</dbReference>
<dbReference type="AlphaFoldDB" id="A0AAW0IR76"/>
<keyword evidence="2" id="KW-1185">Reference proteome</keyword>
<evidence type="ECO:0000313" key="2">
    <source>
        <dbReference type="Proteomes" id="UP001488838"/>
    </source>
</evidence>
<evidence type="ECO:0000313" key="1">
    <source>
        <dbReference type="EMBL" id="KAK7816983.1"/>
    </source>
</evidence>
<organism evidence="1 2">
    <name type="scientific">Myodes glareolus</name>
    <name type="common">Bank vole</name>
    <name type="synonym">Clethrionomys glareolus</name>
    <dbReference type="NCBI Taxonomy" id="447135"/>
    <lineage>
        <taxon>Eukaryota</taxon>
        <taxon>Metazoa</taxon>
        <taxon>Chordata</taxon>
        <taxon>Craniata</taxon>
        <taxon>Vertebrata</taxon>
        <taxon>Euteleostomi</taxon>
        <taxon>Mammalia</taxon>
        <taxon>Eutheria</taxon>
        <taxon>Euarchontoglires</taxon>
        <taxon>Glires</taxon>
        <taxon>Rodentia</taxon>
        <taxon>Myomorpha</taxon>
        <taxon>Muroidea</taxon>
        <taxon>Cricetidae</taxon>
        <taxon>Arvicolinae</taxon>
        <taxon>Myodes</taxon>
    </lineage>
</organism>
<proteinExistence type="predicted"/>
<protein>
    <submittedName>
        <fullName evidence="1">Uncharacterized protein</fullName>
    </submittedName>
</protein>
<reference evidence="1 2" key="1">
    <citation type="journal article" date="2023" name="bioRxiv">
        <title>Conserved and derived expression patterns and positive selection on dental genes reveal complex evolutionary context of ever-growing rodent molars.</title>
        <authorList>
            <person name="Calamari Z.T."/>
            <person name="Song A."/>
            <person name="Cohen E."/>
            <person name="Akter M."/>
            <person name="Roy R.D."/>
            <person name="Hallikas O."/>
            <person name="Christensen M.M."/>
            <person name="Li P."/>
            <person name="Marangoni P."/>
            <person name="Jernvall J."/>
            <person name="Klein O.D."/>
        </authorList>
    </citation>
    <scope>NUCLEOTIDE SEQUENCE [LARGE SCALE GENOMIC DNA]</scope>
    <source>
        <strain evidence="1">V071</strain>
    </source>
</reference>
<comment type="caution">
    <text evidence="1">The sequence shown here is derived from an EMBL/GenBank/DDBJ whole genome shotgun (WGS) entry which is preliminary data.</text>
</comment>
<sequence>MTSETLKDKLSQIGPACRPEDCQKMHEAEETACTLQGKLKLCFISDTSPGKGELHFSISTSVGFTLMD</sequence>
<name>A0AAW0IR76_MYOGA</name>